<accession>A0A518HVG7</accession>
<dbReference type="Proteomes" id="UP000319004">
    <property type="component" value="Chromosome"/>
</dbReference>
<reference evidence="3 4" key="1">
    <citation type="submission" date="2019-03" db="EMBL/GenBank/DDBJ databases">
        <title>Deep-cultivation of Planctomycetes and their phenomic and genomic characterization uncovers novel biology.</title>
        <authorList>
            <person name="Wiegand S."/>
            <person name="Jogler M."/>
            <person name="Boedeker C."/>
            <person name="Pinto D."/>
            <person name="Vollmers J."/>
            <person name="Rivas-Marin E."/>
            <person name="Kohn T."/>
            <person name="Peeters S.H."/>
            <person name="Heuer A."/>
            <person name="Rast P."/>
            <person name="Oberbeckmann S."/>
            <person name="Bunk B."/>
            <person name="Jeske O."/>
            <person name="Meyerdierks A."/>
            <person name="Storesund J.E."/>
            <person name="Kallscheuer N."/>
            <person name="Luecker S."/>
            <person name="Lage O.M."/>
            <person name="Pohl T."/>
            <person name="Merkel B.J."/>
            <person name="Hornburger P."/>
            <person name="Mueller R.-W."/>
            <person name="Bruemmer F."/>
            <person name="Labrenz M."/>
            <person name="Spormann A.M."/>
            <person name="Op den Camp H."/>
            <person name="Overmann J."/>
            <person name="Amann R."/>
            <person name="Jetten M.S.M."/>
            <person name="Mascher T."/>
            <person name="Medema M.H."/>
            <person name="Devos D.P."/>
            <person name="Kaster A.-K."/>
            <person name="Ovreas L."/>
            <person name="Rohde M."/>
            <person name="Galperin M.Y."/>
            <person name="Jogler C."/>
        </authorList>
    </citation>
    <scope>NUCLEOTIDE SEQUENCE [LARGE SCALE GENOMIC DNA]</scope>
    <source>
        <strain evidence="3 4">Enr13</strain>
    </source>
</reference>
<dbReference type="GO" id="GO:0045439">
    <property type="term" value="F:isopenicillin-N epimerase activity"/>
    <property type="evidence" value="ECO:0007669"/>
    <property type="project" value="UniProtKB-EC"/>
</dbReference>
<dbReference type="Gene3D" id="3.90.1150.10">
    <property type="entry name" value="Aspartate Aminotransferase, domain 1"/>
    <property type="match status" value="1"/>
</dbReference>
<proteinExistence type="predicted"/>
<keyword evidence="1" id="KW-0663">Pyridoxal phosphate</keyword>
<dbReference type="InterPro" id="IPR000192">
    <property type="entry name" value="Aminotrans_V_dom"/>
</dbReference>
<dbReference type="SUPFAM" id="SSF53383">
    <property type="entry name" value="PLP-dependent transferases"/>
    <property type="match status" value="1"/>
</dbReference>
<dbReference type="InterPro" id="IPR015421">
    <property type="entry name" value="PyrdxlP-dep_Trfase_major"/>
</dbReference>
<keyword evidence="3" id="KW-0413">Isomerase</keyword>
<dbReference type="PANTHER" id="PTHR43092:SF2">
    <property type="entry name" value="HERCYNYLCYSTEINE SULFOXIDE LYASE"/>
    <property type="match status" value="1"/>
</dbReference>
<dbReference type="InterPro" id="IPR015422">
    <property type="entry name" value="PyrdxlP-dep_Trfase_small"/>
</dbReference>
<name>A0A518HVG7_9BACT</name>
<dbReference type="OrthoDB" id="250246at2"/>
<dbReference type="EMBL" id="CP037423">
    <property type="protein sequence ID" value="QDV44852.1"/>
    <property type="molecule type" value="Genomic_DNA"/>
</dbReference>
<dbReference type="Pfam" id="PF00266">
    <property type="entry name" value="Aminotran_5"/>
    <property type="match status" value="1"/>
</dbReference>
<dbReference type="EC" id="5.1.1.17" evidence="3"/>
<evidence type="ECO:0000256" key="1">
    <source>
        <dbReference type="ARBA" id="ARBA00022898"/>
    </source>
</evidence>
<keyword evidence="4" id="KW-1185">Reference proteome</keyword>
<protein>
    <submittedName>
        <fullName evidence="3">Isopenicillin N epimerase</fullName>
        <ecNumber evidence="3">5.1.1.17</ecNumber>
    </submittedName>
</protein>
<dbReference type="PANTHER" id="PTHR43092">
    <property type="entry name" value="L-CYSTEINE DESULFHYDRASE"/>
    <property type="match status" value="1"/>
</dbReference>
<evidence type="ECO:0000313" key="4">
    <source>
        <dbReference type="Proteomes" id="UP000319004"/>
    </source>
</evidence>
<feature type="domain" description="Aminotransferase class V" evidence="2">
    <location>
        <begin position="59"/>
        <end position="345"/>
    </location>
</feature>
<gene>
    <name evidence="3" type="primary">cefD</name>
    <name evidence="3" type="ORF">Enr13x_47230</name>
</gene>
<dbReference type="RefSeq" id="WP_145389121.1">
    <property type="nucleotide sequence ID" value="NZ_CP037423.1"/>
</dbReference>
<organism evidence="3 4">
    <name type="scientific">Stieleria neptunia</name>
    <dbReference type="NCBI Taxonomy" id="2527979"/>
    <lineage>
        <taxon>Bacteria</taxon>
        <taxon>Pseudomonadati</taxon>
        <taxon>Planctomycetota</taxon>
        <taxon>Planctomycetia</taxon>
        <taxon>Pirellulales</taxon>
        <taxon>Pirellulaceae</taxon>
        <taxon>Stieleria</taxon>
    </lineage>
</organism>
<sequence length="402" mass="43900">MSNAFRKHWRLNPDVDFLNHGSFGATPIVVLETQRRWIELLERDPIEFLGPERSLLPKLDRVRDCIGGLVGADAADLAFVRNATEGVNAVLRSFPFSSGDEVVITNHGYNACNNAVRYAAERCGTGVSVAELPFPVESDAQVIEAVDATLSPKTRLLLIDHVTSPTGLVLPVKELIELAHRRGVRVMVDGAHAPGMVPVDLSQLDPDYYTANHHKWLCGPKTSGFLYVRRELQPEVHPTTISHGANSPGLGQTPFLAEFNWVGTYDPTPILSVPTAIEFLGGLKEGGLSQLMRDNHALVLAGRQVLLDAIDCGLPAPAEMLGSLASVPLPADRVGNGDAVKGLQHRLYHEHAIEVPIFLLNGTLPCLRISAQVYNSLEQYERLADVLRNLSGLSTTRFRRNA</sequence>
<dbReference type="KEGG" id="snep:Enr13x_47230"/>
<evidence type="ECO:0000313" key="3">
    <source>
        <dbReference type="EMBL" id="QDV44852.1"/>
    </source>
</evidence>
<evidence type="ECO:0000259" key="2">
    <source>
        <dbReference type="Pfam" id="PF00266"/>
    </source>
</evidence>
<dbReference type="Gene3D" id="3.40.640.10">
    <property type="entry name" value="Type I PLP-dependent aspartate aminotransferase-like (Major domain)"/>
    <property type="match status" value="1"/>
</dbReference>
<dbReference type="InterPro" id="IPR015424">
    <property type="entry name" value="PyrdxlP-dep_Trfase"/>
</dbReference>
<dbReference type="AlphaFoldDB" id="A0A518HVG7"/>